<feature type="transmembrane region" description="Helical" evidence="2">
    <location>
        <begin position="294"/>
        <end position="311"/>
    </location>
</feature>
<gene>
    <name evidence="3" type="ORF">BDZ31_000839</name>
</gene>
<feature type="transmembrane region" description="Helical" evidence="2">
    <location>
        <begin position="317"/>
        <end position="336"/>
    </location>
</feature>
<feature type="transmembrane region" description="Helical" evidence="2">
    <location>
        <begin position="246"/>
        <end position="266"/>
    </location>
</feature>
<dbReference type="GO" id="GO:0006629">
    <property type="term" value="P:lipid metabolic process"/>
    <property type="evidence" value="ECO:0007669"/>
    <property type="project" value="InterPro"/>
</dbReference>
<keyword evidence="4" id="KW-1185">Reference proteome</keyword>
<sequence length="764" mass="80381">MRRPALPLLLVCLAGLLALIALPAVYVRGEIVDERALADRVGAAATSAPVRAVAAQRIVDAAVDAGAEQLLITRPLAIAGIESLLDTPVVRQLARGAARDAHALLVEGREGTFVLDLGRGTALVLDGLRSVSPRAAEALPEGFDPEVLRIDSDDPALAGVRRLVAIGDWLAWVAPLGAIACAAGALLLSRDRRRTLVQLGGALAVASTLLLVLLAVARRAAVPGAEAAPDVAAAAGALWDALLGDLSLWAETALLAGLVVAVVAAARRDQQPQGTVSRLLSTVSRVRQAQTPRWRTVRAFALLAAAALIAWEPELALRLTAIGLAVYAISELAAVLDASSASWLRQRAEQRAAAERARAAAERAAAAGASGGARGAAAGPGGPGAGRGGGARGAGRSGGGGGGRLRGAFAAARQPRLAIPAAAVVLAVAIAAVLTGDKPQPPARAAVPATGCNGARAYCDLRLDQYTFAGTHNSYSAAQEPGWLIPNQRFGIARQLDDGIRAFLLDVHVGEQTDQLVRTDLRAEGMNRNKVTRAIGADNVALADRLIARAGAGTLRGRRELFLCHTLCELGAAPALAQMRAYARWLDRHPGEVLLFMLEPYVPPRQIVQLFRRAGLLDDVWTLDRQAPLPTLGDLVRADRRLLVFTEADGGAPPWYMKAWSFFQDTPLGATKASELRCRRQRGDADSPLLLVNHWIDAFPPSPRANREIGGAFLERRLDRCARERDMQPNVVAVDFHQTSGVVEAASALNEASVEAARRLEALD</sequence>
<keyword evidence="2" id="KW-1133">Transmembrane helix</keyword>
<feature type="region of interest" description="Disordered" evidence="1">
    <location>
        <begin position="371"/>
        <end position="399"/>
    </location>
</feature>
<dbReference type="AlphaFoldDB" id="A0A840I8S2"/>
<keyword evidence="2" id="KW-0472">Membrane</keyword>
<feature type="transmembrane region" description="Helical" evidence="2">
    <location>
        <begin position="417"/>
        <end position="434"/>
    </location>
</feature>
<dbReference type="InterPro" id="IPR017946">
    <property type="entry name" value="PLC-like_Pdiesterase_TIM-brl"/>
</dbReference>
<dbReference type="InterPro" id="IPR051057">
    <property type="entry name" value="PI-PLC_domain"/>
</dbReference>
<feature type="transmembrane region" description="Helical" evidence="2">
    <location>
        <begin position="196"/>
        <end position="217"/>
    </location>
</feature>
<dbReference type="GO" id="GO:0008081">
    <property type="term" value="F:phosphoric diester hydrolase activity"/>
    <property type="evidence" value="ECO:0007669"/>
    <property type="project" value="InterPro"/>
</dbReference>
<organism evidence="3 4">
    <name type="scientific">Conexibacter arvalis</name>
    <dbReference type="NCBI Taxonomy" id="912552"/>
    <lineage>
        <taxon>Bacteria</taxon>
        <taxon>Bacillati</taxon>
        <taxon>Actinomycetota</taxon>
        <taxon>Thermoleophilia</taxon>
        <taxon>Solirubrobacterales</taxon>
        <taxon>Conexibacteraceae</taxon>
        <taxon>Conexibacter</taxon>
    </lineage>
</organism>
<evidence type="ECO:0000256" key="2">
    <source>
        <dbReference type="SAM" id="Phobius"/>
    </source>
</evidence>
<dbReference type="EMBL" id="JACHNU010000001">
    <property type="protein sequence ID" value="MBB4661266.1"/>
    <property type="molecule type" value="Genomic_DNA"/>
</dbReference>
<protein>
    <submittedName>
        <fullName evidence="3">Uncharacterized protein</fullName>
    </submittedName>
</protein>
<evidence type="ECO:0000256" key="1">
    <source>
        <dbReference type="SAM" id="MobiDB-lite"/>
    </source>
</evidence>
<reference evidence="3 4" key="1">
    <citation type="submission" date="2020-08" db="EMBL/GenBank/DDBJ databases">
        <title>Genomic Encyclopedia of Archaeal and Bacterial Type Strains, Phase II (KMG-II): from individual species to whole genera.</title>
        <authorList>
            <person name="Goeker M."/>
        </authorList>
    </citation>
    <scope>NUCLEOTIDE SEQUENCE [LARGE SCALE GENOMIC DNA]</scope>
    <source>
        <strain evidence="3 4">DSM 23288</strain>
    </source>
</reference>
<feature type="transmembrane region" description="Helical" evidence="2">
    <location>
        <begin position="169"/>
        <end position="189"/>
    </location>
</feature>
<dbReference type="Gene3D" id="3.20.20.190">
    <property type="entry name" value="Phosphatidylinositol (PI) phosphodiesterase"/>
    <property type="match status" value="1"/>
</dbReference>
<comment type="caution">
    <text evidence="3">The sequence shown here is derived from an EMBL/GenBank/DDBJ whole genome shotgun (WGS) entry which is preliminary data.</text>
</comment>
<dbReference type="Pfam" id="PF26146">
    <property type="entry name" value="PI-PLC_X"/>
    <property type="match status" value="1"/>
</dbReference>
<dbReference type="PANTHER" id="PTHR13593">
    <property type="match status" value="1"/>
</dbReference>
<dbReference type="PANTHER" id="PTHR13593:SF140">
    <property type="entry name" value="PLC-LIKE PHOSPHODIESTERASE"/>
    <property type="match status" value="1"/>
</dbReference>
<proteinExistence type="predicted"/>
<evidence type="ECO:0000313" key="4">
    <source>
        <dbReference type="Proteomes" id="UP000585272"/>
    </source>
</evidence>
<dbReference type="Proteomes" id="UP000585272">
    <property type="component" value="Unassembled WGS sequence"/>
</dbReference>
<accession>A0A840I8S2</accession>
<dbReference type="SUPFAM" id="SSF51695">
    <property type="entry name" value="PLC-like phosphodiesterases"/>
    <property type="match status" value="1"/>
</dbReference>
<evidence type="ECO:0000313" key="3">
    <source>
        <dbReference type="EMBL" id="MBB4661266.1"/>
    </source>
</evidence>
<dbReference type="RefSeq" id="WP_183339290.1">
    <property type="nucleotide sequence ID" value="NZ_JACHNU010000001.1"/>
</dbReference>
<name>A0A840I8S2_9ACTN</name>
<keyword evidence="2" id="KW-0812">Transmembrane</keyword>